<name>A0A2M9FZ98_9PROT</name>
<organism evidence="2 3">
    <name type="scientific">Minwuia thermotolerans</name>
    <dbReference type="NCBI Taxonomy" id="2056226"/>
    <lineage>
        <taxon>Bacteria</taxon>
        <taxon>Pseudomonadati</taxon>
        <taxon>Pseudomonadota</taxon>
        <taxon>Alphaproteobacteria</taxon>
        <taxon>Minwuiales</taxon>
        <taxon>Minwuiaceae</taxon>
        <taxon>Minwuia</taxon>
    </lineage>
</organism>
<comment type="similarity">
    <text evidence="1">Belongs to the UPF0311 family.</text>
</comment>
<protein>
    <recommendedName>
        <fullName evidence="1">UPF0311 protein CVT23_15730</fullName>
    </recommendedName>
</protein>
<dbReference type="InterPro" id="IPR020915">
    <property type="entry name" value="UPF0311"/>
</dbReference>
<dbReference type="EMBL" id="PHIG01000039">
    <property type="protein sequence ID" value="PJK28780.1"/>
    <property type="molecule type" value="Genomic_DNA"/>
</dbReference>
<sequence length="153" mass="17149">MSEIKTEPLFTVRFDVPQIRDLGRGPFGGRRIATVTGGRFEGPAMKGEALPSPGGDWLLFTDDGSTHLDVRVTLKTDDDCLIYMTYGGRRHGPKEVMERLAAGEEVDPSLYYFRIAPRFETAAEKYDFLNRNIYIGTGHRTPGGPVYQIHKIL</sequence>
<dbReference type="Gene3D" id="2.40.160.20">
    <property type="match status" value="1"/>
</dbReference>
<dbReference type="AlphaFoldDB" id="A0A2M9FZ98"/>
<dbReference type="RefSeq" id="WP_109792259.1">
    <property type="nucleotide sequence ID" value="NZ_PHIG01000039.1"/>
</dbReference>
<dbReference type="Proteomes" id="UP000229498">
    <property type="component" value="Unassembled WGS sequence"/>
</dbReference>
<reference evidence="2 3" key="1">
    <citation type="submission" date="2017-11" db="EMBL/GenBank/DDBJ databases">
        <title>Draft genome sequence of Rhizobiales bacterium SY3-13.</title>
        <authorList>
            <person name="Sun C."/>
        </authorList>
    </citation>
    <scope>NUCLEOTIDE SEQUENCE [LARGE SCALE GENOMIC DNA]</scope>
    <source>
        <strain evidence="2 3">SY3-13</strain>
    </source>
</reference>
<evidence type="ECO:0000313" key="2">
    <source>
        <dbReference type="EMBL" id="PJK28780.1"/>
    </source>
</evidence>
<gene>
    <name evidence="2" type="ORF">CVT23_15730</name>
</gene>
<dbReference type="HAMAP" id="MF_00775">
    <property type="entry name" value="UPF0311"/>
    <property type="match status" value="1"/>
</dbReference>
<dbReference type="PANTHER" id="PTHR37315">
    <property type="entry name" value="UPF0311 PROTEIN BLR7842"/>
    <property type="match status" value="1"/>
</dbReference>
<comment type="caution">
    <text evidence="2">The sequence shown here is derived from an EMBL/GenBank/DDBJ whole genome shotgun (WGS) entry which is preliminary data.</text>
</comment>
<dbReference type="Pfam" id="PF11578">
    <property type="entry name" value="DUF3237"/>
    <property type="match status" value="1"/>
</dbReference>
<accession>A0A2M9FZ98</accession>
<keyword evidence="3" id="KW-1185">Reference proteome</keyword>
<dbReference type="PANTHER" id="PTHR37315:SF1">
    <property type="entry name" value="UPF0311 PROTEIN BLR7842"/>
    <property type="match status" value="1"/>
</dbReference>
<dbReference type="OrthoDB" id="5294829at2"/>
<evidence type="ECO:0000313" key="3">
    <source>
        <dbReference type="Proteomes" id="UP000229498"/>
    </source>
</evidence>
<proteinExistence type="inferred from homology"/>
<evidence type="ECO:0000256" key="1">
    <source>
        <dbReference type="HAMAP-Rule" id="MF_00775"/>
    </source>
</evidence>